<name>A0ABY6DY01_9NEIS</name>
<dbReference type="Proteomes" id="UP001061302">
    <property type="component" value="Chromosome"/>
</dbReference>
<dbReference type="Pfam" id="PF14301">
    <property type="entry name" value="DUF4376"/>
    <property type="match status" value="1"/>
</dbReference>
<protein>
    <submittedName>
        <fullName evidence="2">DUF4376 domain-containing protein</fullName>
    </submittedName>
</protein>
<dbReference type="InterPro" id="IPR025484">
    <property type="entry name" value="DUF4376"/>
</dbReference>
<keyword evidence="3" id="KW-1185">Reference proteome</keyword>
<proteinExistence type="predicted"/>
<accession>A0ABY6DY01</accession>
<evidence type="ECO:0000259" key="1">
    <source>
        <dbReference type="Pfam" id="PF14301"/>
    </source>
</evidence>
<gene>
    <name evidence="2" type="ORF">N8I74_06790</name>
</gene>
<organism evidence="2 3">
    <name type="scientific">Chitiniphilus purpureus</name>
    <dbReference type="NCBI Taxonomy" id="2981137"/>
    <lineage>
        <taxon>Bacteria</taxon>
        <taxon>Pseudomonadati</taxon>
        <taxon>Pseudomonadota</taxon>
        <taxon>Betaproteobacteria</taxon>
        <taxon>Neisseriales</taxon>
        <taxon>Chitinibacteraceae</taxon>
        <taxon>Chitiniphilus</taxon>
    </lineage>
</organism>
<evidence type="ECO:0000313" key="2">
    <source>
        <dbReference type="EMBL" id="UXY16723.1"/>
    </source>
</evidence>
<dbReference type="EMBL" id="CP106753">
    <property type="protein sequence ID" value="UXY16723.1"/>
    <property type="molecule type" value="Genomic_DNA"/>
</dbReference>
<dbReference type="RefSeq" id="WP_263126111.1">
    <property type="nucleotide sequence ID" value="NZ_CP106753.1"/>
</dbReference>
<evidence type="ECO:0000313" key="3">
    <source>
        <dbReference type="Proteomes" id="UP001061302"/>
    </source>
</evidence>
<sequence>MEKTVYQADQNGWYCGPTVADESPLEPGVYLVPAGAFEEAPPQGMPGQRARRIDGQWVLLADPFLQADEGTDPSNSEGMRATVLAAIEVWERQERASGVEFGGRHWLTTPSALQDIRDVLQATLIPGDVWVDASREVVPMDRLTLQALWDAIVVRGGEIWQRRLQMEAEVTALSDAALATYSVGWASAPSVQEEGTPAA</sequence>
<feature type="domain" description="DUF4376" evidence="1">
    <location>
        <begin position="80"/>
        <end position="177"/>
    </location>
</feature>
<reference evidence="2" key="1">
    <citation type="submission" date="2022-10" db="EMBL/GenBank/DDBJ databases">
        <title>Chitiniphilus purpureus sp. nov., a novel chitin-degrading bacterium isolated from crawfish pond sediment.</title>
        <authorList>
            <person name="Li K."/>
        </authorList>
    </citation>
    <scope>NUCLEOTIDE SEQUENCE</scope>
    <source>
        <strain evidence="2">CD1</strain>
    </source>
</reference>